<keyword evidence="2" id="KW-1185">Reference proteome</keyword>
<dbReference type="Proteomes" id="UP000694941">
    <property type="component" value="Unplaced"/>
</dbReference>
<feature type="compositionally biased region" description="Polar residues" evidence="1">
    <location>
        <begin position="90"/>
        <end position="107"/>
    </location>
</feature>
<gene>
    <name evidence="3 4" type="primary">LOC106465289</name>
</gene>
<organism evidence="2 4">
    <name type="scientific">Limulus polyphemus</name>
    <name type="common">Atlantic horseshoe crab</name>
    <dbReference type="NCBI Taxonomy" id="6850"/>
    <lineage>
        <taxon>Eukaryota</taxon>
        <taxon>Metazoa</taxon>
        <taxon>Ecdysozoa</taxon>
        <taxon>Arthropoda</taxon>
        <taxon>Chelicerata</taxon>
        <taxon>Merostomata</taxon>
        <taxon>Xiphosura</taxon>
        <taxon>Limulidae</taxon>
        <taxon>Limulus</taxon>
    </lineage>
</organism>
<dbReference type="InterPro" id="IPR026703">
    <property type="entry name" value="ERICH2"/>
</dbReference>
<evidence type="ECO:0000313" key="2">
    <source>
        <dbReference type="Proteomes" id="UP000694941"/>
    </source>
</evidence>
<dbReference type="PANTHER" id="PTHR21520">
    <property type="entry name" value="GLUTAMATE-RICH PROTEIN 2"/>
    <property type="match status" value="1"/>
</dbReference>
<sequence length="107" mass="12436">MIEEDHHESTSTPVEILGEFLSSVMTQDYKNALKHCLTILKYEPNNKTAQEFYPLIEKKLKLEVEREEHHYSWEADDDEDSTVSESSNDHFSSARSGDSDSFMSRYV</sequence>
<dbReference type="InterPro" id="IPR011990">
    <property type="entry name" value="TPR-like_helical_dom_sf"/>
</dbReference>
<dbReference type="RefSeq" id="XP_013780948.2">
    <property type="nucleotide sequence ID" value="XM_013925494.2"/>
</dbReference>
<proteinExistence type="predicted"/>
<dbReference type="PANTHER" id="PTHR21520:SF2">
    <property type="entry name" value="GLUTAMATE-RICH PROTEIN 2"/>
    <property type="match status" value="1"/>
</dbReference>
<evidence type="ECO:0000313" key="3">
    <source>
        <dbReference type="RefSeq" id="XP_013780948.2"/>
    </source>
</evidence>
<dbReference type="Gene3D" id="1.25.40.10">
    <property type="entry name" value="Tetratricopeptide repeat domain"/>
    <property type="match status" value="1"/>
</dbReference>
<accession>A0ABM1SZ08</accession>
<feature type="region of interest" description="Disordered" evidence="1">
    <location>
        <begin position="67"/>
        <end position="107"/>
    </location>
</feature>
<name>A0ABM1SZ08_LIMPO</name>
<protein>
    <submittedName>
        <fullName evidence="3 4">Glutamate-rich protein 2-like</fullName>
    </submittedName>
</protein>
<dbReference type="GeneID" id="106465289"/>
<dbReference type="RefSeq" id="XP_022248864.1">
    <property type="nucleotide sequence ID" value="XM_022393156.1"/>
</dbReference>
<evidence type="ECO:0000256" key="1">
    <source>
        <dbReference type="SAM" id="MobiDB-lite"/>
    </source>
</evidence>
<dbReference type="SUPFAM" id="SSF48452">
    <property type="entry name" value="TPR-like"/>
    <property type="match status" value="1"/>
</dbReference>
<evidence type="ECO:0000313" key="4">
    <source>
        <dbReference type="RefSeq" id="XP_022248864.1"/>
    </source>
</evidence>
<reference evidence="3 4" key="1">
    <citation type="submission" date="2025-05" db="UniProtKB">
        <authorList>
            <consortium name="RefSeq"/>
        </authorList>
    </citation>
    <scope>IDENTIFICATION</scope>
    <source>
        <tissue evidence="3 4">Muscle</tissue>
    </source>
</reference>